<feature type="compositionally biased region" description="Polar residues" evidence="10">
    <location>
        <begin position="9"/>
        <end position="22"/>
    </location>
</feature>
<dbReference type="EMBL" id="PDNA01000057">
    <property type="protein sequence ID" value="PGH18476.1"/>
    <property type="molecule type" value="Genomic_DNA"/>
</dbReference>
<sequence length="378" mass="41777">MLSIPIHNKPNTSPEHQQLQPSSLAIPRREVFDIRAQLMAEDDTEHNENAELISGLESGDLKPAVYEGGFKTWECAIDLAKLLVVEEVPGILSESSEEEMEGEGEGKTEPVTVIELGAGTGIPSLAILHSLLSRPQQQQQDTNQQSKGGKRRRRRVHFVFADYNSAVLRLVTVPNILLTWHQCRCRRRKIESGSDNAEDKQGELKGDKREENDDGDEREGDLEIESGLLDEFRRDLERAEISVSFVSGAWSPKFVELALSQPRTQQQQQQQQEGKERQPGSESSVPGKLLILASETIYSPSSLRAFAETLVSLQRQGTSLPVSRAKAYIAAKKVYFGVGGGVDEFLAVLKDVPGGDALVVKEKVDIEDEGVGRIILEV</sequence>
<feature type="region of interest" description="Disordered" evidence="10">
    <location>
        <begin position="1"/>
        <end position="22"/>
    </location>
</feature>
<dbReference type="InterPro" id="IPR019410">
    <property type="entry name" value="Methyltransf_16"/>
</dbReference>
<feature type="compositionally biased region" description="Low complexity" evidence="10">
    <location>
        <begin position="136"/>
        <end position="147"/>
    </location>
</feature>
<keyword evidence="12" id="KW-1185">Reference proteome</keyword>
<keyword evidence="5" id="KW-0489">Methyltransferase</keyword>
<dbReference type="Proteomes" id="UP000224634">
    <property type="component" value="Unassembled WGS sequence"/>
</dbReference>
<comment type="similarity">
    <text evidence="9">Belongs to the methyltransferase superfamily. METTL18 family.</text>
</comment>
<proteinExistence type="inferred from homology"/>
<gene>
    <name evidence="11" type="ORF">AJ80_04446</name>
</gene>
<comment type="caution">
    <text evidence="11">The sequence shown here is derived from an EMBL/GenBank/DDBJ whole genome shotgun (WGS) entry which is preliminary data.</text>
</comment>
<keyword evidence="6" id="KW-0808">Transferase</keyword>
<feature type="region of interest" description="Disordered" evidence="10">
    <location>
        <begin position="133"/>
        <end position="152"/>
    </location>
</feature>
<dbReference type="GO" id="GO:0018064">
    <property type="term" value="F:protein-L-histidine N-tele-methyltransferase activity"/>
    <property type="evidence" value="ECO:0007669"/>
    <property type="project" value="UniProtKB-EC"/>
</dbReference>
<keyword evidence="4" id="KW-0963">Cytoplasm</keyword>
<evidence type="ECO:0000256" key="9">
    <source>
        <dbReference type="ARBA" id="ARBA00038126"/>
    </source>
</evidence>
<evidence type="ECO:0000256" key="4">
    <source>
        <dbReference type="ARBA" id="ARBA00022490"/>
    </source>
</evidence>
<evidence type="ECO:0000256" key="1">
    <source>
        <dbReference type="ARBA" id="ARBA00004123"/>
    </source>
</evidence>
<keyword evidence="7" id="KW-0949">S-adenosyl-L-methionine</keyword>
<dbReference type="STRING" id="1447883.A0A2B7YAC3"/>
<dbReference type="OrthoDB" id="1723750at2759"/>
<evidence type="ECO:0000256" key="5">
    <source>
        <dbReference type="ARBA" id="ARBA00022603"/>
    </source>
</evidence>
<feature type="region of interest" description="Disordered" evidence="10">
    <location>
        <begin position="261"/>
        <end position="285"/>
    </location>
</feature>
<accession>A0A2B7YAC3</accession>
<dbReference type="EC" id="2.1.1.85" evidence="3"/>
<feature type="compositionally biased region" description="Acidic residues" evidence="10">
    <location>
        <begin position="212"/>
        <end position="224"/>
    </location>
</feature>
<evidence type="ECO:0000256" key="10">
    <source>
        <dbReference type="SAM" id="MobiDB-lite"/>
    </source>
</evidence>
<evidence type="ECO:0000256" key="7">
    <source>
        <dbReference type="ARBA" id="ARBA00022691"/>
    </source>
</evidence>
<keyword evidence="8" id="KW-0539">Nucleus</keyword>
<feature type="region of interest" description="Disordered" evidence="10">
    <location>
        <begin position="191"/>
        <end position="224"/>
    </location>
</feature>
<evidence type="ECO:0000313" key="12">
    <source>
        <dbReference type="Proteomes" id="UP000224634"/>
    </source>
</evidence>
<reference evidence="11 12" key="1">
    <citation type="submission" date="2017-10" db="EMBL/GenBank/DDBJ databases">
        <title>Comparative genomics in systemic dimorphic fungi from Ajellomycetaceae.</title>
        <authorList>
            <person name="Munoz J.F."/>
            <person name="Mcewen J.G."/>
            <person name="Clay O.K."/>
            <person name="Cuomo C.A."/>
        </authorList>
    </citation>
    <scope>NUCLEOTIDE SEQUENCE [LARGE SCALE GENOMIC DNA]</scope>
    <source>
        <strain evidence="11 12">UAMH7299</strain>
    </source>
</reference>
<evidence type="ECO:0000256" key="6">
    <source>
        <dbReference type="ARBA" id="ARBA00022679"/>
    </source>
</evidence>
<evidence type="ECO:0000256" key="8">
    <source>
        <dbReference type="ARBA" id="ARBA00023242"/>
    </source>
</evidence>
<dbReference type="AlphaFoldDB" id="A0A2B7YAC3"/>
<evidence type="ECO:0000256" key="2">
    <source>
        <dbReference type="ARBA" id="ARBA00004496"/>
    </source>
</evidence>
<dbReference type="GO" id="GO:0032259">
    <property type="term" value="P:methylation"/>
    <property type="evidence" value="ECO:0007669"/>
    <property type="project" value="UniProtKB-KW"/>
</dbReference>
<dbReference type="Gene3D" id="3.40.50.150">
    <property type="entry name" value="Vaccinia Virus protein VP39"/>
    <property type="match status" value="1"/>
</dbReference>
<evidence type="ECO:0000256" key="3">
    <source>
        <dbReference type="ARBA" id="ARBA00012533"/>
    </source>
</evidence>
<organism evidence="11 12">
    <name type="scientific">Polytolypa hystricis (strain UAMH7299)</name>
    <dbReference type="NCBI Taxonomy" id="1447883"/>
    <lineage>
        <taxon>Eukaryota</taxon>
        <taxon>Fungi</taxon>
        <taxon>Dikarya</taxon>
        <taxon>Ascomycota</taxon>
        <taxon>Pezizomycotina</taxon>
        <taxon>Eurotiomycetes</taxon>
        <taxon>Eurotiomycetidae</taxon>
        <taxon>Onygenales</taxon>
        <taxon>Onygenales incertae sedis</taxon>
        <taxon>Polytolypa</taxon>
    </lineage>
</organism>
<dbReference type="PANTHER" id="PTHR14614">
    <property type="entry name" value="HEPATOCELLULAR CARCINOMA-ASSOCIATED ANTIGEN"/>
    <property type="match status" value="1"/>
</dbReference>
<protein>
    <recommendedName>
        <fullName evidence="3">protein-histidine N-methyltransferase</fullName>
        <ecNumber evidence="3">2.1.1.85</ecNumber>
    </recommendedName>
</protein>
<name>A0A2B7YAC3_POLH7</name>
<evidence type="ECO:0000313" key="11">
    <source>
        <dbReference type="EMBL" id="PGH18476.1"/>
    </source>
</evidence>
<dbReference type="GO" id="GO:0005737">
    <property type="term" value="C:cytoplasm"/>
    <property type="evidence" value="ECO:0007669"/>
    <property type="project" value="UniProtKB-SubCell"/>
</dbReference>
<dbReference type="InterPro" id="IPR029063">
    <property type="entry name" value="SAM-dependent_MTases_sf"/>
</dbReference>
<dbReference type="GO" id="GO:0005634">
    <property type="term" value="C:nucleus"/>
    <property type="evidence" value="ECO:0007669"/>
    <property type="project" value="UniProtKB-SubCell"/>
</dbReference>
<dbReference type="PANTHER" id="PTHR14614:SF39">
    <property type="entry name" value="HISTIDINE PROTEIN METHYLTRANSFERASE 1 HOMOLOG"/>
    <property type="match status" value="1"/>
</dbReference>
<feature type="compositionally biased region" description="Basic and acidic residues" evidence="10">
    <location>
        <begin position="197"/>
        <end position="211"/>
    </location>
</feature>
<comment type="subcellular location">
    <subcellularLocation>
        <location evidence="2">Cytoplasm</location>
    </subcellularLocation>
    <subcellularLocation>
        <location evidence="1">Nucleus</location>
    </subcellularLocation>
</comment>